<evidence type="ECO:0000313" key="1">
    <source>
        <dbReference type="EMBL" id="GAA2219238.1"/>
    </source>
</evidence>
<dbReference type="InterPro" id="IPR053545">
    <property type="entry name" value="Enoyl-CoA_hydratase-like"/>
</dbReference>
<name>A0ABP5PYH3_9ACTN</name>
<proteinExistence type="predicted"/>
<sequence>MKSTPTAAAHPASEEIPLRIDGRQPLSAHTVAAVTAACEAAEDLDGRASVVVHVSGAPSGPLPDGLTVSLVSKWERVLRRLERLPAPTVAVADGDCGGPALDVLLATDHRIATTTVRLVVPVEGGGTWPGMALYRLAGHGPHATPVRHAVLYGTPVGAADALALHLVDELTDDVPEALRLAADRTRAVSGTELAIRRQLLHEASGTSFEEALGAHLAACDRVLRRATTGAEA</sequence>
<evidence type="ECO:0000313" key="2">
    <source>
        <dbReference type="Proteomes" id="UP001501474"/>
    </source>
</evidence>
<dbReference type="EMBL" id="BAAART010000010">
    <property type="protein sequence ID" value="GAA2219238.1"/>
    <property type="molecule type" value="Genomic_DNA"/>
</dbReference>
<dbReference type="NCBIfam" id="NF042431">
    <property type="entry name" value="EnCoAhydt_DpgB"/>
    <property type="match status" value="1"/>
</dbReference>
<dbReference type="Proteomes" id="UP001501474">
    <property type="component" value="Unassembled WGS sequence"/>
</dbReference>
<accession>A0ABP5PYH3</accession>
<keyword evidence="2" id="KW-1185">Reference proteome</keyword>
<dbReference type="PANTHER" id="PTHR43459:SF1">
    <property type="entry name" value="EG:BACN32G11.4 PROTEIN"/>
    <property type="match status" value="1"/>
</dbReference>
<dbReference type="CDD" id="cd06558">
    <property type="entry name" value="crotonase-like"/>
    <property type="match status" value="1"/>
</dbReference>
<evidence type="ECO:0008006" key="3">
    <source>
        <dbReference type="Google" id="ProtNLM"/>
    </source>
</evidence>
<organism evidence="1 2">
    <name type="scientific">Streptomyces indiaensis</name>
    <dbReference type="NCBI Taxonomy" id="284033"/>
    <lineage>
        <taxon>Bacteria</taxon>
        <taxon>Bacillati</taxon>
        <taxon>Actinomycetota</taxon>
        <taxon>Actinomycetes</taxon>
        <taxon>Kitasatosporales</taxon>
        <taxon>Streptomycetaceae</taxon>
        <taxon>Streptomyces</taxon>
    </lineage>
</organism>
<comment type="caution">
    <text evidence="1">The sequence shown here is derived from an EMBL/GenBank/DDBJ whole genome shotgun (WGS) entry which is preliminary data.</text>
</comment>
<protein>
    <recommendedName>
        <fullName evidence="3">(3,5-dihydroxycyclohex-3-enyl)acetyl-CoA dehydratase subunit B</fullName>
    </recommendedName>
</protein>
<dbReference type="PANTHER" id="PTHR43459">
    <property type="entry name" value="ENOYL-COA HYDRATASE"/>
    <property type="match status" value="1"/>
</dbReference>
<gene>
    <name evidence="1" type="ORF">GCM10010104_05580</name>
</gene>
<dbReference type="InterPro" id="IPR029045">
    <property type="entry name" value="ClpP/crotonase-like_dom_sf"/>
</dbReference>
<dbReference type="RefSeq" id="WP_234848029.1">
    <property type="nucleotide sequence ID" value="NZ_BAAART010000010.1"/>
</dbReference>
<dbReference type="Gene3D" id="3.90.226.10">
    <property type="entry name" value="2-enoyl-CoA Hydratase, Chain A, domain 1"/>
    <property type="match status" value="1"/>
</dbReference>
<dbReference type="SUPFAM" id="SSF52096">
    <property type="entry name" value="ClpP/crotonase"/>
    <property type="match status" value="1"/>
</dbReference>
<reference evidence="2" key="1">
    <citation type="journal article" date="2019" name="Int. J. Syst. Evol. Microbiol.">
        <title>The Global Catalogue of Microorganisms (GCM) 10K type strain sequencing project: providing services to taxonomists for standard genome sequencing and annotation.</title>
        <authorList>
            <consortium name="The Broad Institute Genomics Platform"/>
            <consortium name="The Broad Institute Genome Sequencing Center for Infectious Disease"/>
            <person name="Wu L."/>
            <person name="Ma J."/>
        </authorList>
    </citation>
    <scope>NUCLEOTIDE SEQUENCE [LARGE SCALE GENOMIC DNA]</scope>
    <source>
        <strain evidence="2">JCM 3053</strain>
    </source>
</reference>